<evidence type="ECO:0000313" key="2">
    <source>
        <dbReference type="EMBL" id="RXK86533.1"/>
    </source>
</evidence>
<reference evidence="2 3" key="1">
    <citation type="submission" date="2019-01" db="EMBL/GenBank/DDBJ databases">
        <title>Filimonas sp. strain TTM-71.</title>
        <authorList>
            <person name="Chen W.-M."/>
        </authorList>
    </citation>
    <scope>NUCLEOTIDE SEQUENCE [LARGE SCALE GENOMIC DNA]</scope>
    <source>
        <strain evidence="2 3">TTM-71</strain>
    </source>
</reference>
<name>A0A4Q1DD08_9BACT</name>
<evidence type="ECO:0000259" key="1">
    <source>
        <dbReference type="PROSITE" id="PS50093"/>
    </source>
</evidence>
<dbReference type="InterPro" id="IPR022409">
    <property type="entry name" value="PKD/Chitinase_dom"/>
</dbReference>
<dbReference type="InterPro" id="IPR000601">
    <property type="entry name" value="PKD_dom"/>
</dbReference>
<dbReference type="RefSeq" id="WP_129002282.1">
    <property type="nucleotide sequence ID" value="NZ_SDHZ01000001.1"/>
</dbReference>
<dbReference type="Proteomes" id="UP000290545">
    <property type="component" value="Unassembled WGS sequence"/>
</dbReference>
<feature type="domain" description="PKD" evidence="1">
    <location>
        <begin position="734"/>
        <end position="803"/>
    </location>
</feature>
<accession>A0A4Q1DD08</accession>
<dbReference type="PROSITE" id="PS50093">
    <property type="entry name" value="PKD"/>
    <property type="match status" value="2"/>
</dbReference>
<dbReference type="NCBIfam" id="TIGR04131">
    <property type="entry name" value="Bac_Flav_CTERM"/>
    <property type="match status" value="1"/>
</dbReference>
<dbReference type="Pfam" id="PF17517">
    <property type="entry name" value="IgGFc_binding"/>
    <property type="match status" value="1"/>
</dbReference>
<gene>
    <name evidence="2" type="ORF">ESB13_06930</name>
</gene>
<dbReference type="SUPFAM" id="SSF49299">
    <property type="entry name" value="PKD domain"/>
    <property type="match status" value="2"/>
</dbReference>
<dbReference type="Pfam" id="PF18911">
    <property type="entry name" value="PKD_4"/>
    <property type="match status" value="2"/>
</dbReference>
<dbReference type="SMART" id="SM00089">
    <property type="entry name" value="PKD"/>
    <property type="match status" value="3"/>
</dbReference>
<dbReference type="OrthoDB" id="9765926at2"/>
<protein>
    <submittedName>
        <fullName evidence="2">T9SS type B sorting domain-containing protein</fullName>
    </submittedName>
</protein>
<keyword evidence="3" id="KW-1185">Reference proteome</keyword>
<dbReference type="PANTHER" id="PTHR46534:SF1">
    <property type="entry name" value="IGGFC-BINDING PROTEIN N-TERMINAL DOMAIN-CONTAINING PROTEIN"/>
    <property type="match status" value="1"/>
</dbReference>
<dbReference type="AlphaFoldDB" id="A0A4Q1DD08"/>
<evidence type="ECO:0000313" key="3">
    <source>
        <dbReference type="Proteomes" id="UP000290545"/>
    </source>
</evidence>
<sequence length="983" mass="106520">MKEIKALPVLILLVFSFMSYQSIGQSLSQRGKDFWLVKPRSITNTTILLDLSTAKEAATVTVRAVSGTRVWERTYQVPANASFVTEAIPDFVEVGAAGTSDVLYDRHVYIHSTAPIACYAHFYGAAYSGGTMLLSQETWGYSYAAVNSPSDNNSYVCVIAAQDKTKIEVTPVANTTTGHVAAVPYTITLNKGQVYVIESATYRTELTGTVVKSVSNDNGQCLPFAVFSGSIGTPICGMTSDFIIQQIPPEQTWGKTYVTAPFSSSVSPLRYNNAIYRVLVKDPATVVKRNGTTLTGLVNQLYYEYTSNEADMIEADKPIMVVQFMTSQSCNTYGTGDPEMVVLSPVEQAVKRVDFHNSYMLAIMQNYLTIAVPTAGANTLSVNGSKTFDHSYIHPNNPAYTILVKRWIASDLAVTVESEVPFTAITYGLGDYESYAFNLVPLQSLTGMIKLQEKDQAPLVETVCRGSLFKLALKTEYKPTKIQWHFNGAVGISHNDQDLVINSPVADSSITENGRTYYIYGLPRYDSFTVDGVRGIQVTVTTPVIGNCSNTQTFTGYLEARHRPVADFTYAFAGCAPFDVAFQKAPTTDTSTITGWLWRSGGRDVTVATASYTYTAVTGNKMYFKVNSANGCYADTTRELKLAEAAKPAVAFTLPENICLPNSEARFTNQSSYTGTANAPTYRWSFGDGTTATEKDAVHTYASAGAYQVKLVAAAGDGCSDSASKVLSSFLQRPGGGFSLSATEICSGQEIKLTDESTANGGRITGWHWVLGNGDESVQTNPAKKFTVAGNYDLIQKVTSGNGCESEEVIKQLTVYAQPQVDAGPDKTILEGASVQLTSVVRPAAGVAIRWSPADQLSNPLVAMPYAMPPVSRRYYLTVVSGICEAHDSVYVTVLSAITVPNAFSPNDDGQNDLWLIPGLNSYPASVLQVFNRFGQKVFESKGYALPWNGTYQGKPVASGTYYYIIVPGEGKPRQTGSVTLLR</sequence>
<dbReference type="CDD" id="cd00146">
    <property type="entry name" value="PKD"/>
    <property type="match status" value="1"/>
</dbReference>
<dbReference type="InterPro" id="IPR035234">
    <property type="entry name" value="IgGFc-bd_N"/>
</dbReference>
<dbReference type="InterPro" id="IPR026341">
    <property type="entry name" value="T9SS_type_B"/>
</dbReference>
<dbReference type="PANTHER" id="PTHR46534">
    <property type="entry name" value="IGGFC_BINDING DOMAIN-CONTAINING PROTEIN"/>
    <property type="match status" value="1"/>
</dbReference>
<dbReference type="Gene3D" id="2.60.40.10">
    <property type="entry name" value="Immunoglobulins"/>
    <property type="match status" value="3"/>
</dbReference>
<feature type="domain" description="PKD" evidence="1">
    <location>
        <begin position="674"/>
        <end position="724"/>
    </location>
</feature>
<dbReference type="Pfam" id="PF13585">
    <property type="entry name" value="CHU_C"/>
    <property type="match status" value="1"/>
</dbReference>
<proteinExistence type="predicted"/>
<organism evidence="2 3">
    <name type="scientific">Filimonas effusa</name>
    <dbReference type="NCBI Taxonomy" id="2508721"/>
    <lineage>
        <taxon>Bacteria</taxon>
        <taxon>Pseudomonadati</taxon>
        <taxon>Bacteroidota</taxon>
        <taxon>Chitinophagia</taxon>
        <taxon>Chitinophagales</taxon>
        <taxon>Chitinophagaceae</taxon>
        <taxon>Filimonas</taxon>
    </lineage>
</organism>
<dbReference type="EMBL" id="SDHZ01000001">
    <property type="protein sequence ID" value="RXK86533.1"/>
    <property type="molecule type" value="Genomic_DNA"/>
</dbReference>
<dbReference type="InterPro" id="IPR013783">
    <property type="entry name" value="Ig-like_fold"/>
</dbReference>
<comment type="caution">
    <text evidence="2">The sequence shown here is derived from an EMBL/GenBank/DDBJ whole genome shotgun (WGS) entry which is preliminary data.</text>
</comment>
<dbReference type="InterPro" id="IPR035986">
    <property type="entry name" value="PKD_dom_sf"/>
</dbReference>